<name>A0A4P7LL45_9BURK</name>
<feature type="region of interest" description="Disordered" evidence="1">
    <location>
        <begin position="53"/>
        <end position="115"/>
    </location>
</feature>
<evidence type="ECO:0000313" key="4">
    <source>
        <dbReference type="Proteomes" id="UP000295294"/>
    </source>
</evidence>
<feature type="compositionally biased region" description="Basic and acidic residues" evidence="1">
    <location>
        <begin position="150"/>
        <end position="165"/>
    </location>
</feature>
<dbReference type="NCBIfam" id="TIGR02098">
    <property type="entry name" value="MJ0042_CXXC"/>
    <property type="match status" value="1"/>
</dbReference>
<feature type="compositionally biased region" description="Basic and acidic residues" evidence="1">
    <location>
        <begin position="242"/>
        <end position="268"/>
    </location>
</feature>
<dbReference type="OrthoDB" id="5294582at2"/>
<dbReference type="InterPro" id="IPR011723">
    <property type="entry name" value="Znf/thioredoxin_put"/>
</dbReference>
<protein>
    <submittedName>
        <fullName evidence="3">DUF3426 domain-containing protein</fullName>
    </submittedName>
</protein>
<feature type="compositionally biased region" description="Low complexity" evidence="1">
    <location>
        <begin position="337"/>
        <end position="348"/>
    </location>
</feature>
<feature type="compositionally biased region" description="Low complexity" evidence="1">
    <location>
        <begin position="306"/>
        <end position="318"/>
    </location>
</feature>
<organism evidence="3 4">
    <name type="scientific">Cupriavidus oxalaticus</name>
    <dbReference type="NCBI Taxonomy" id="96344"/>
    <lineage>
        <taxon>Bacteria</taxon>
        <taxon>Pseudomonadati</taxon>
        <taxon>Pseudomonadota</taxon>
        <taxon>Betaproteobacteria</taxon>
        <taxon>Burkholderiales</taxon>
        <taxon>Burkholderiaceae</taxon>
        <taxon>Cupriavidus</taxon>
    </lineage>
</organism>
<dbReference type="KEGG" id="cox:E0W60_24955"/>
<feature type="compositionally biased region" description="Basic and acidic residues" evidence="1">
    <location>
        <begin position="205"/>
        <end position="215"/>
    </location>
</feature>
<reference evidence="3 4" key="1">
    <citation type="submission" date="2019-03" db="EMBL/GenBank/DDBJ databases">
        <title>Efficiently degradation of phenoxyalkanoic acid herbicides by Cupriavidus oxalaticus strain X32.</title>
        <authorList>
            <person name="Sheng X."/>
        </authorList>
    </citation>
    <scope>NUCLEOTIDE SEQUENCE [LARGE SCALE GENOMIC DNA]</scope>
    <source>
        <strain evidence="3 4">X32</strain>
    </source>
</reference>
<dbReference type="RefSeq" id="WP_135705926.1">
    <property type="nucleotide sequence ID" value="NZ_CP038635.1"/>
</dbReference>
<dbReference type="Proteomes" id="UP000295294">
    <property type="component" value="Chromosome 2"/>
</dbReference>
<dbReference type="AlphaFoldDB" id="A0A4P7LL45"/>
<gene>
    <name evidence="3" type="ORF">E0W60_24955</name>
</gene>
<proteinExistence type="predicted"/>
<sequence>MAAVKLVTRCPACRTAFRLVADQLRLRQGLVRCGHCETVFDAREHLIEIPVPAGSATPPASAVPATTTPTAATPAPAAEAARPGESAPASQPAPAPFTPFTPTTDPGYDVPALDAPTMLMTSPADLDVAAPPHADVHEDEIERALREANDAVAQRDARDAERQADVEPVPQQTPATETAREAEPMAESEPEPEAKPGPEPEAQPEPERKATHDAEATATHAAPQPAEPEVAAPAWPALNHNALDHPALEEPARIGKAGEPEAEARGKAEAPAPQPDAVPAPAAIPSASEFLRAASADIGPPPAIHPAPADTPESAAEPSESKAAERTDTSDTRYGRDAGPAPDTGAPASITGEAVAREQTTRRWTRAEAPAGPVFAPDFLRHARERERERAPARSRAPAPRTLWYAAAAVLALGATVQAVYLARSPLAGQFPMLRPALEAACAPFGCDVPPWRDIDALRIESSQLQRLDEGGDAYMLAVTLRNLGRATTALPAIELVMTDLQDQLLLRRVLQPADYLDPSQKAFATEGLRAGMELPVRVRFRTQQAPSNYRVLIFYP</sequence>
<feature type="compositionally biased region" description="Basic and acidic residues" evidence="1">
    <location>
        <begin position="319"/>
        <end position="336"/>
    </location>
</feature>
<feature type="compositionally biased region" description="Low complexity" evidence="1">
    <location>
        <begin position="216"/>
        <end position="237"/>
    </location>
</feature>
<dbReference type="Pfam" id="PF13719">
    <property type="entry name" value="Zn_ribbon_5"/>
    <property type="match status" value="1"/>
</dbReference>
<accession>A0A4P7LL45</accession>
<evidence type="ECO:0000256" key="1">
    <source>
        <dbReference type="SAM" id="MobiDB-lite"/>
    </source>
</evidence>
<evidence type="ECO:0000259" key="2">
    <source>
        <dbReference type="Pfam" id="PF13719"/>
    </source>
</evidence>
<feature type="domain" description="Zinc finger/thioredoxin putative" evidence="2">
    <location>
        <begin position="6"/>
        <end position="42"/>
    </location>
</feature>
<dbReference type="STRING" id="1349762.GCA_001592245_05498"/>
<dbReference type="EMBL" id="CP038635">
    <property type="protein sequence ID" value="QBY54273.1"/>
    <property type="molecule type" value="Genomic_DNA"/>
</dbReference>
<feature type="compositionally biased region" description="Low complexity" evidence="1">
    <location>
        <begin position="53"/>
        <end position="90"/>
    </location>
</feature>
<feature type="region of interest" description="Disordered" evidence="1">
    <location>
        <begin position="150"/>
        <end position="370"/>
    </location>
</feature>
<dbReference type="Pfam" id="PF11906">
    <property type="entry name" value="DUF3426"/>
    <property type="match status" value="1"/>
</dbReference>
<dbReference type="InterPro" id="IPR021834">
    <property type="entry name" value="DUF3426"/>
</dbReference>
<evidence type="ECO:0000313" key="3">
    <source>
        <dbReference type="EMBL" id="QBY54273.1"/>
    </source>
</evidence>